<dbReference type="InterPro" id="IPR001073">
    <property type="entry name" value="C1q_dom"/>
</dbReference>
<evidence type="ECO:0000259" key="4">
    <source>
        <dbReference type="PROSITE" id="PS50871"/>
    </source>
</evidence>
<feature type="domain" description="C1q" evidence="4">
    <location>
        <begin position="66"/>
        <end position="202"/>
    </location>
</feature>
<evidence type="ECO:0000256" key="1">
    <source>
        <dbReference type="ARBA" id="ARBA00004613"/>
    </source>
</evidence>
<protein>
    <recommendedName>
        <fullName evidence="4">C1q domain-containing protein</fullName>
    </recommendedName>
</protein>
<dbReference type="OrthoDB" id="6161780at2759"/>
<reference evidence="5 6" key="1">
    <citation type="submission" date="2018-04" db="EMBL/GenBank/DDBJ databases">
        <title>The genome of golden apple snail Pomacea canaliculata provides insight into stress tolerance and invasive adaptation.</title>
        <authorList>
            <person name="Liu C."/>
            <person name="Liu B."/>
            <person name="Ren Y."/>
            <person name="Zhang Y."/>
            <person name="Wang H."/>
            <person name="Li S."/>
            <person name="Jiang F."/>
            <person name="Yin L."/>
            <person name="Zhang G."/>
            <person name="Qian W."/>
            <person name="Fan W."/>
        </authorList>
    </citation>
    <scope>NUCLEOTIDE SEQUENCE [LARGE SCALE GENOMIC DNA]</scope>
    <source>
        <strain evidence="5">SZHN2017</strain>
        <tissue evidence="5">Muscle</tissue>
    </source>
</reference>
<dbReference type="SUPFAM" id="SSF49842">
    <property type="entry name" value="TNF-like"/>
    <property type="match status" value="1"/>
</dbReference>
<keyword evidence="3" id="KW-0732">Signal</keyword>
<evidence type="ECO:0000313" key="5">
    <source>
        <dbReference type="EMBL" id="PVD34527.1"/>
    </source>
</evidence>
<dbReference type="AlphaFoldDB" id="A0A2T7PMC1"/>
<organism evidence="5 6">
    <name type="scientific">Pomacea canaliculata</name>
    <name type="common">Golden apple snail</name>
    <dbReference type="NCBI Taxonomy" id="400727"/>
    <lineage>
        <taxon>Eukaryota</taxon>
        <taxon>Metazoa</taxon>
        <taxon>Spiralia</taxon>
        <taxon>Lophotrochozoa</taxon>
        <taxon>Mollusca</taxon>
        <taxon>Gastropoda</taxon>
        <taxon>Caenogastropoda</taxon>
        <taxon>Architaenioglossa</taxon>
        <taxon>Ampullarioidea</taxon>
        <taxon>Ampullariidae</taxon>
        <taxon>Pomacea</taxon>
    </lineage>
</organism>
<gene>
    <name evidence="5" type="ORF">C0Q70_05802</name>
</gene>
<dbReference type="Gene3D" id="2.60.120.40">
    <property type="match status" value="1"/>
</dbReference>
<dbReference type="PROSITE" id="PS50871">
    <property type="entry name" value="C1Q"/>
    <property type="match status" value="1"/>
</dbReference>
<evidence type="ECO:0000256" key="3">
    <source>
        <dbReference type="ARBA" id="ARBA00022729"/>
    </source>
</evidence>
<dbReference type="PRINTS" id="PR00007">
    <property type="entry name" value="COMPLEMNTC1Q"/>
</dbReference>
<dbReference type="PANTHER" id="PTHR22923:SF116">
    <property type="entry name" value="C1Q DOMAIN-CONTAINING PROTEIN"/>
    <property type="match status" value="1"/>
</dbReference>
<comment type="caution">
    <text evidence="5">The sequence shown here is derived from an EMBL/GenBank/DDBJ whole genome shotgun (WGS) entry which is preliminary data.</text>
</comment>
<dbReference type="EMBL" id="PZQS01000003">
    <property type="protein sequence ID" value="PVD34527.1"/>
    <property type="molecule type" value="Genomic_DNA"/>
</dbReference>
<dbReference type="PANTHER" id="PTHR22923">
    <property type="entry name" value="CEREBELLIN-RELATED"/>
    <property type="match status" value="1"/>
</dbReference>
<name>A0A2T7PMC1_POMCA</name>
<sequence>MLTNFKRTLFARVALQIPLIWSCYGYINKKSDDLDIVALKTIVEQQAAMIATLQSEMTALKNSLPRSFQQVRFSADNGQTGIPITSGQTLKFDNIITNLGNAYDARTGVFTAPIPGLYSFFLVVMSPDETSYLVLAIVKNGVQLDLVYGNGRSDPDDQGSTQVTMHLAAGEMVWVQQASGEGVRGSNWTVFTGYLLVADKPS</sequence>
<proteinExistence type="predicted"/>
<dbReference type="InterPro" id="IPR008983">
    <property type="entry name" value="Tumour_necrosis_fac-like_dom"/>
</dbReference>
<keyword evidence="2" id="KW-0964">Secreted</keyword>
<dbReference type="Pfam" id="PF00386">
    <property type="entry name" value="C1q"/>
    <property type="match status" value="1"/>
</dbReference>
<dbReference type="InterPro" id="IPR050822">
    <property type="entry name" value="Cerebellin_Synaptic_Org"/>
</dbReference>
<evidence type="ECO:0000256" key="2">
    <source>
        <dbReference type="ARBA" id="ARBA00022525"/>
    </source>
</evidence>
<dbReference type="SMART" id="SM00110">
    <property type="entry name" value="C1Q"/>
    <property type="match status" value="1"/>
</dbReference>
<evidence type="ECO:0000313" key="6">
    <source>
        <dbReference type="Proteomes" id="UP000245119"/>
    </source>
</evidence>
<accession>A0A2T7PMC1</accession>
<dbReference type="GO" id="GO:0005576">
    <property type="term" value="C:extracellular region"/>
    <property type="evidence" value="ECO:0007669"/>
    <property type="project" value="UniProtKB-SubCell"/>
</dbReference>
<dbReference type="Proteomes" id="UP000245119">
    <property type="component" value="Linkage Group LG3"/>
</dbReference>
<keyword evidence="6" id="KW-1185">Reference proteome</keyword>
<comment type="subcellular location">
    <subcellularLocation>
        <location evidence="1">Secreted</location>
    </subcellularLocation>
</comment>